<dbReference type="Proteomes" id="UP001597264">
    <property type="component" value="Unassembled WGS sequence"/>
</dbReference>
<name>A0ABW3UBW2_9GAMM</name>
<gene>
    <name evidence="2" type="ORF">ACFQ2X_10415</name>
</gene>
<keyword evidence="3" id="KW-1185">Reference proteome</keyword>
<dbReference type="InterPro" id="IPR053147">
    <property type="entry name" value="Hsp_HslJ-like"/>
</dbReference>
<dbReference type="RefSeq" id="WP_230437190.1">
    <property type="nucleotide sequence ID" value="NZ_CP087715.1"/>
</dbReference>
<sequence>MKSHLLIWLAGLAILIAGCMGMDSKDSGPTQTPGTLSSVCEGKWQMRLLRLDGEAVTVSEPETFTFLCNANGEAMGKSGLNTYRGAMQITDTGQLLWDTSSFASTKMAGPPAVMAQEQQYLGALSRTTQAFVKSGGGRLILRDASGNTFIEYIRVGR</sequence>
<dbReference type="Gene3D" id="2.40.128.270">
    <property type="match status" value="1"/>
</dbReference>
<dbReference type="InterPro" id="IPR005184">
    <property type="entry name" value="DUF306_Meta_HslJ"/>
</dbReference>
<dbReference type="EMBL" id="JBHTLR010000008">
    <property type="protein sequence ID" value="MFD1217016.1"/>
    <property type="molecule type" value="Genomic_DNA"/>
</dbReference>
<reference evidence="3" key="1">
    <citation type="journal article" date="2019" name="Int. J. Syst. Evol. Microbiol.">
        <title>The Global Catalogue of Microorganisms (GCM) 10K type strain sequencing project: providing services to taxonomists for standard genome sequencing and annotation.</title>
        <authorList>
            <consortium name="The Broad Institute Genomics Platform"/>
            <consortium name="The Broad Institute Genome Sequencing Center for Infectious Disease"/>
            <person name="Wu L."/>
            <person name="Ma J."/>
        </authorList>
    </citation>
    <scope>NUCLEOTIDE SEQUENCE [LARGE SCALE GENOMIC DNA]</scope>
    <source>
        <strain evidence="3">CCUG 54356</strain>
    </source>
</reference>
<dbReference type="PANTHER" id="PTHR35535">
    <property type="entry name" value="HEAT SHOCK PROTEIN HSLJ"/>
    <property type="match status" value="1"/>
</dbReference>
<protein>
    <submittedName>
        <fullName evidence="2">META domain-containing protein</fullName>
    </submittedName>
</protein>
<proteinExistence type="predicted"/>
<dbReference type="PANTHER" id="PTHR35535:SF1">
    <property type="entry name" value="HEAT SHOCK PROTEIN HSLJ"/>
    <property type="match status" value="1"/>
</dbReference>
<organism evidence="2 3">
    <name type="scientific">Microbulbifer celer</name>
    <dbReference type="NCBI Taxonomy" id="435905"/>
    <lineage>
        <taxon>Bacteria</taxon>
        <taxon>Pseudomonadati</taxon>
        <taxon>Pseudomonadota</taxon>
        <taxon>Gammaproteobacteria</taxon>
        <taxon>Cellvibrionales</taxon>
        <taxon>Microbulbiferaceae</taxon>
        <taxon>Microbulbifer</taxon>
    </lineage>
</organism>
<dbReference type="Pfam" id="PF03724">
    <property type="entry name" value="META"/>
    <property type="match status" value="1"/>
</dbReference>
<comment type="caution">
    <text evidence="2">The sequence shown here is derived from an EMBL/GenBank/DDBJ whole genome shotgun (WGS) entry which is preliminary data.</text>
</comment>
<evidence type="ECO:0000259" key="1">
    <source>
        <dbReference type="Pfam" id="PF03724"/>
    </source>
</evidence>
<evidence type="ECO:0000313" key="3">
    <source>
        <dbReference type="Proteomes" id="UP001597264"/>
    </source>
</evidence>
<dbReference type="InterPro" id="IPR038670">
    <property type="entry name" value="HslJ-like_sf"/>
</dbReference>
<dbReference type="PROSITE" id="PS51257">
    <property type="entry name" value="PROKAR_LIPOPROTEIN"/>
    <property type="match status" value="1"/>
</dbReference>
<accession>A0ABW3UBW2</accession>
<feature type="domain" description="DUF306" evidence="1">
    <location>
        <begin position="41"/>
        <end position="149"/>
    </location>
</feature>
<evidence type="ECO:0000313" key="2">
    <source>
        <dbReference type="EMBL" id="MFD1217016.1"/>
    </source>
</evidence>